<feature type="domain" description="HTH La-type RNA-binding" evidence="8">
    <location>
        <begin position="22"/>
        <end position="115"/>
    </location>
</feature>
<dbReference type="AlphaFoldDB" id="A0A1B0CHK5"/>
<dbReference type="InterPro" id="IPR002344">
    <property type="entry name" value="Lupus_La"/>
</dbReference>
<dbReference type="GO" id="GO:0005634">
    <property type="term" value="C:nucleus"/>
    <property type="evidence" value="ECO:0007669"/>
    <property type="project" value="UniProtKB-SubCell"/>
</dbReference>
<dbReference type="GO" id="GO:0045727">
    <property type="term" value="P:positive regulation of translation"/>
    <property type="evidence" value="ECO:0007669"/>
    <property type="project" value="TreeGrafter"/>
</dbReference>
<evidence type="ECO:0000259" key="9">
    <source>
        <dbReference type="PROSITE" id="PS51939"/>
    </source>
</evidence>
<dbReference type="PANTHER" id="PTHR22792:SF166">
    <property type="entry name" value="LUPUS LA PROTEIN HOMOLOG"/>
    <property type="match status" value="1"/>
</dbReference>
<dbReference type="EnsemblMetazoa" id="LLOJ003917-RA">
    <property type="protein sequence ID" value="LLOJ003917-PA"/>
    <property type="gene ID" value="LLOJ003917"/>
</dbReference>
<dbReference type="Gene3D" id="3.30.70.330">
    <property type="match status" value="2"/>
</dbReference>
<evidence type="ECO:0000313" key="11">
    <source>
        <dbReference type="Proteomes" id="UP000092461"/>
    </source>
</evidence>
<evidence type="ECO:0000259" key="7">
    <source>
        <dbReference type="PROSITE" id="PS50102"/>
    </source>
</evidence>
<feature type="compositionally biased region" description="Basic and acidic residues" evidence="6">
    <location>
        <begin position="7"/>
        <end position="24"/>
    </location>
</feature>
<evidence type="ECO:0000256" key="3">
    <source>
        <dbReference type="ARBA" id="ARBA00023242"/>
    </source>
</evidence>
<dbReference type="CDD" id="cd08028">
    <property type="entry name" value="LARP_3"/>
    <property type="match status" value="1"/>
</dbReference>
<dbReference type="SUPFAM" id="SSF46785">
    <property type="entry name" value="Winged helix' DNA-binding domain"/>
    <property type="match status" value="1"/>
</dbReference>
<dbReference type="Proteomes" id="UP000092461">
    <property type="component" value="Unassembled WGS sequence"/>
</dbReference>
<sequence length="374" mass="42550">MAEVTESVEKVEENTNGAAEKDNEPSQLESSIIRQVEYYFGDTNLARDKFLQEQVAKDTAGWVDLTVLLTFKRLAALTTEPEVVCKALAKSTEMIVEVNEDRTKLRRHPDNPLPEQNEETRKEVQARTVYAKGFPVEGTTIEDLLEYFQPFEKVVNIQMRRRPEKKDGNTVHVFKGSCFVTFATLEQAKEFVEKEKVEYKETNLLRMFKADYLEKSKLEHAEEKKKKKQQHKEEDSAFTLPKGTLLHITEIGADSTVESLKEAFGKLEADVAFVEYKRGEKEAMVRLKVENTAKTVFEKLEGGKITLDGVEATARLVEGTEEEEFLAKTIKTMAERRNFKKNKGGRGNKGGKYQNNKKRSAPAGDNDEEPPAKK</sequence>
<proteinExistence type="predicted"/>
<dbReference type="VEuPathDB" id="VectorBase:LLONM1_010056"/>
<dbReference type="InterPro" id="IPR000504">
    <property type="entry name" value="RRM_dom"/>
</dbReference>
<evidence type="ECO:0000313" key="10">
    <source>
        <dbReference type="EnsemblMetazoa" id="LLOJ003917-PA"/>
    </source>
</evidence>
<dbReference type="GO" id="GO:0010494">
    <property type="term" value="C:cytoplasmic stress granule"/>
    <property type="evidence" value="ECO:0007669"/>
    <property type="project" value="TreeGrafter"/>
</dbReference>
<dbReference type="PANTHER" id="PTHR22792">
    <property type="entry name" value="LUPUS LA PROTEIN-RELATED"/>
    <property type="match status" value="1"/>
</dbReference>
<dbReference type="InterPro" id="IPR036390">
    <property type="entry name" value="WH_DNA-bd_sf"/>
</dbReference>
<dbReference type="PROSITE" id="PS50961">
    <property type="entry name" value="HTH_LA"/>
    <property type="match status" value="1"/>
</dbReference>
<evidence type="ECO:0000256" key="4">
    <source>
        <dbReference type="PROSITE-ProRule" id="PRU00332"/>
    </source>
</evidence>
<evidence type="ECO:0000256" key="1">
    <source>
        <dbReference type="ARBA" id="ARBA00004123"/>
    </source>
</evidence>
<dbReference type="PROSITE" id="PS51939">
    <property type="entry name" value="XRRM"/>
    <property type="match status" value="1"/>
</dbReference>
<dbReference type="InterPro" id="IPR035979">
    <property type="entry name" value="RBD_domain_sf"/>
</dbReference>
<dbReference type="GO" id="GO:1990904">
    <property type="term" value="C:ribonucleoprotein complex"/>
    <property type="evidence" value="ECO:0007669"/>
    <property type="project" value="UniProtKB-UniRule"/>
</dbReference>
<dbReference type="SMART" id="SM00715">
    <property type="entry name" value="LA"/>
    <property type="match status" value="1"/>
</dbReference>
<feature type="coiled-coil region" evidence="5">
    <location>
        <begin position="182"/>
        <end position="233"/>
    </location>
</feature>
<keyword evidence="2 4" id="KW-0694">RNA-binding</keyword>
<evidence type="ECO:0000256" key="5">
    <source>
        <dbReference type="SAM" id="Coils"/>
    </source>
</evidence>
<protein>
    <submittedName>
        <fullName evidence="10">Uncharacterized protein</fullName>
    </submittedName>
</protein>
<dbReference type="InterPro" id="IPR012677">
    <property type="entry name" value="Nucleotide-bd_a/b_plait_sf"/>
</dbReference>
<dbReference type="InterPro" id="IPR006630">
    <property type="entry name" value="La_HTH"/>
</dbReference>
<dbReference type="InterPro" id="IPR045180">
    <property type="entry name" value="La_dom_prot"/>
</dbReference>
<evidence type="ECO:0000259" key="8">
    <source>
        <dbReference type="PROSITE" id="PS50961"/>
    </source>
</evidence>
<dbReference type="InterPro" id="IPR014886">
    <property type="entry name" value="La_xRRM"/>
</dbReference>
<dbReference type="VEuPathDB" id="VectorBase:LLOJ003917"/>
<dbReference type="Pfam" id="PF08777">
    <property type="entry name" value="RRM_3"/>
    <property type="match status" value="1"/>
</dbReference>
<feature type="domain" description="XRRM" evidence="9">
    <location>
        <begin position="239"/>
        <end position="357"/>
    </location>
</feature>
<dbReference type="Gene3D" id="1.10.10.10">
    <property type="entry name" value="Winged helix-like DNA-binding domain superfamily/Winged helix DNA-binding domain"/>
    <property type="match status" value="1"/>
</dbReference>
<dbReference type="GO" id="GO:0003729">
    <property type="term" value="F:mRNA binding"/>
    <property type="evidence" value="ECO:0007669"/>
    <property type="project" value="TreeGrafter"/>
</dbReference>
<feature type="region of interest" description="Disordered" evidence="6">
    <location>
        <begin position="336"/>
        <end position="374"/>
    </location>
</feature>
<name>A0A1B0CHK5_LUTLO</name>
<reference evidence="10" key="1">
    <citation type="submission" date="2020-05" db="UniProtKB">
        <authorList>
            <consortium name="EnsemblMetazoa"/>
        </authorList>
    </citation>
    <scope>IDENTIFICATION</scope>
    <source>
        <strain evidence="10">Jacobina</strain>
    </source>
</reference>
<dbReference type="Pfam" id="PF05383">
    <property type="entry name" value="La"/>
    <property type="match status" value="1"/>
</dbReference>
<dbReference type="PRINTS" id="PR00302">
    <property type="entry name" value="LUPUSLA"/>
</dbReference>
<keyword evidence="3" id="KW-0539">Nucleus</keyword>
<feature type="region of interest" description="Disordered" evidence="6">
    <location>
        <begin position="1"/>
        <end position="27"/>
    </location>
</feature>
<keyword evidence="11" id="KW-1185">Reference proteome</keyword>
<feature type="domain" description="RRM" evidence="7">
    <location>
        <begin position="127"/>
        <end position="215"/>
    </location>
</feature>
<evidence type="ECO:0000256" key="2">
    <source>
        <dbReference type="ARBA" id="ARBA00022884"/>
    </source>
</evidence>
<dbReference type="GO" id="GO:0005829">
    <property type="term" value="C:cytosol"/>
    <property type="evidence" value="ECO:0007669"/>
    <property type="project" value="TreeGrafter"/>
</dbReference>
<dbReference type="GO" id="GO:0008033">
    <property type="term" value="P:tRNA processing"/>
    <property type="evidence" value="ECO:0007669"/>
    <property type="project" value="TreeGrafter"/>
</dbReference>
<evidence type="ECO:0000256" key="6">
    <source>
        <dbReference type="SAM" id="MobiDB-lite"/>
    </source>
</evidence>
<accession>A0A1B0CHK5</accession>
<organism evidence="10 11">
    <name type="scientific">Lutzomyia longipalpis</name>
    <name type="common">Sand fly</name>
    <dbReference type="NCBI Taxonomy" id="7200"/>
    <lineage>
        <taxon>Eukaryota</taxon>
        <taxon>Metazoa</taxon>
        <taxon>Ecdysozoa</taxon>
        <taxon>Arthropoda</taxon>
        <taxon>Hexapoda</taxon>
        <taxon>Insecta</taxon>
        <taxon>Pterygota</taxon>
        <taxon>Neoptera</taxon>
        <taxon>Endopterygota</taxon>
        <taxon>Diptera</taxon>
        <taxon>Nematocera</taxon>
        <taxon>Psychodoidea</taxon>
        <taxon>Psychodidae</taxon>
        <taxon>Lutzomyia</taxon>
        <taxon>Lutzomyia</taxon>
    </lineage>
</organism>
<dbReference type="EMBL" id="AJWK01012444">
    <property type="status" value="NOT_ANNOTATED_CDS"/>
    <property type="molecule type" value="Genomic_DNA"/>
</dbReference>
<dbReference type="SUPFAM" id="SSF54928">
    <property type="entry name" value="RNA-binding domain, RBD"/>
    <property type="match status" value="2"/>
</dbReference>
<dbReference type="Pfam" id="PF00076">
    <property type="entry name" value="RRM_1"/>
    <property type="match status" value="1"/>
</dbReference>
<dbReference type="PROSITE" id="PS50102">
    <property type="entry name" value="RRM"/>
    <property type="match status" value="1"/>
</dbReference>
<comment type="subcellular location">
    <subcellularLocation>
        <location evidence="1">Nucleus</location>
    </subcellularLocation>
</comment>
<dbReference type="SMART" id="SM00360">
    <property type="entry name" value="RRM"/>
    <property type="match status" value="1"/>
</dbReference>
<dbReference type="InterPro" id="IPR036388">
    <property type="entry name" value="WH-like_DNA-bd_sf"/>
</dbReference>
<keyword evidence="5" id="KW-0175">Coiled coil</keyword>
<dbReference type="CDD" id="cd12291">
    <property type="entry name" value="RRM1_La"/>
    <property type="match status" value="1"/>
</dbReference>
<feature type="compositionally biased region" description="Acidic residues" evidence="6">
    <location>
        <begin position="365"/>
        <end position="374"/>
    </location>
</feature>